<dbReference type="Pfam" id="PF18011">
    <property type="entry name" value="Catalase_C"/>
    <property type="match status" value="1"/>
</dbReference>
<dbReference type="Pfam" id="PF00199">
    <property type="entry name" value="Catalase"/>
    <property type="match status" value="1"/>
</dbReference>
<dbReference type="InterPro" id="IPR011614">
    <property type="entry name" value="Catalase_core"/>
</dbReference>
<accession>A0ABS9V2E8</accession>
<keyword evidence="15" id="KW-1185">Reference proteome</keyword>
<dbReference type="Gene3D" id="2.40.180.10">
    <property type="entry name" value="Catalase core domain"/>
    <property type="match status" value="1"/>
</dbReference>
<dbReference type="InterPro" id="IPR024708">
    <property type="entry name" value="Catalase_AS"/>
</dbReference>
<dbReference type="PROSITE" id="PS00437">
    <property type="entry name" value="CATALASE_1"/>
    <property type="match status" value="1"/>
</dbReference>
<dbReference type="CDD" id="cd03132">
    <property type="entry name" value="GATase1_catalase"/>
    <property type="match status" value="1"/>
</dbReference>
<evidence type="ECO:0000256" key="4">
    <source>
        <dbReference type="ARBA" id="ARBA00022559"/>
    </source>
</evidence>
<evidence type="ECO:0000256" key="8">
    <source>
        <dbReference type="ARBA" id="ARBA00023004"/>
    </source>
</evidence>
<evidence type="ECO:0000256" key="2">
    <source>
        <dbReference type="ARBA" id="ARBA00010660"/>
    </source>
</evidence>
<dbReference type="EC" id="1.11.1.6" evidence="3 10"/>
<dbReference type="PANTHER" id="PTHR42821:SF1">
    <property type="entry name" value="CATALASE-B"/>
    <property type="match status" value="1"/>
</dbReference>
<dbReference type="PIRSF" id="PIRSF038927">
    <property type="entry name" value="Catalase_clade2"/>
    <property type="match status" value="1"/>
</dbReference>
<comment type="similarity">
    <text evidence="2">Belongs to the catalase family. HPII subfamily.</text>
</comment>
<keyword evidence="9 10" id="KW-0376">Hydrogen peroxide</keyword>
<dbReference type="PROSITE" id="PS00438">
    <property type="entry name" value="CATALASE_2"/>
    <property type="match status" value="1"/>
</dbReference>
<evidence type="ECO:0000313" key="15">
    <source>
        <dbReference type="Proteomes" id="UP001165489"/>
    </source>
</evidence>
<dbReference type="PANTHER" id="PTHR42821">
    <property type="entry name" value="CATALASE"/>
    <property type="match status" value="1"/>
</dbReference>
<comment type="caution">
    <text evidence="14">The sequence shown here is derived from an EMBL/GenBank/DDBJ whole genome shotgun (WGS) entry which is preliminary data.</text>
</comment>
<dbReference type="EMBL" id="JAKZGP010000041">
    <property type="protein sequence ID" value="MCH7410597.1"/>
    <property type="molecule type" value="Genomic_DNA"/>
</dbReference>
<proteinExistence type="inferred from homology"/>
<organism evidence="14 15">
    <name type="scientific">Belliella filtrata</name>
    <dbReference type="NCBI Taxonomy" id="2923435"/>
    <lineage>
        <taxon>Bacteria</taxon>
        <taxon>Pseudomonadati</taxon>
        <taxon>Bacteroidota</taxon>
        <taxon>Cytophagia</taxon>
        <taxon>Cytophagales</taxon>
        <taxon>Cyclobacteriaceae</taxon>
        <taxon>Belliella</taxon>
    </lineage>
</organism>
<dbReference type="InterPro" id="IPR029062">
    <property type="entry name" value="Class_I_gatase-like"/>
</dbReference>
<evidence type="ECO:0000313" key="14">
    <source>
        <dbReference type="EMBL" id="MCH7410597.1"/>
    </source>
</evidence>
<evidence type="ECO:0000256" key="6">
    <source>
        <dbReference type="ARBA" id="ARBA00022723"/>
    </source>
</evidence>
<feature type="compositionally biased region" description="Basic and acidic residues" evidence="12">
    <location>
        <begin position="20"/>
        <end position="30"/>
    </location>
</feature>
<dbReference type="Gene3D" id="3.40.50.880">
    <property type="match status" value="1"/>
</dbReference>
<comment type="function">
    <text evidence="10">Decomposes hydrogen peroxide into water and oxygen; serves to protect cells from the toxic effects of hydrogen peroxide.</text>
</comment>
<evidence type="ECO:0000256" key="5">
    <source>
        <dbReference type="ARBA" id="ARBA00022617"/>
    </source>
</evidence>
<dbReference type="RefSeq" id="WP_241348957.1">
    <property type="nucleotide sequence ID" value="NZ_JAKZGP010000041.1"/>
</dbReference>
<gene>
    <name evidence="14" type="ORF">MM239_14410</name>
</gene>
<evidence type="ECO:0000256" key="11">
    <source>
        <dbReference type="RuleBase" id="RU000498"/>
    </source>
</evidence>
<protein>
    <recommendedName>
        <fullName evidence="3 10">Catalase</fullName>
        <ecNumber evidence="3 10">1.11.1.6</ecNumber>
    </recommendedName>
</protein>
<dbReference type="PRINTS" id="PR00067">
    <property type="entry name" value="CATALASE"/>
</dbReference>
<evidence type="ECO:0000256" key="10">
    <source>
        <dbReference type="PIRNR" id="PIRNR038927"/>
    </source>
</evidence>
<dbReference type="Gene3D" id="1.20.1370.20">
    <property type="match status" value="1"/>
</dbReference>
<dbReference type="InterPro" id="IPR018028">
    <property type="entry name" value="Catalase"/>
</dbReference>
<keyword evidence="4 10" id="KW-0575">Peroxidase</keyword>
<sequence length="720" mass="81595">MTTNKKNNSDEGYENQKIQDLSKDKKKDEGQFLTTNNGVRVNDDQNSLKAGQRGPTLMEDFHFREKMMHFDHERIPERVVHARGAGAHGYFETYESMSDYTAANFLQTPQERTPVFVRFSTVVGSKGSSDLARDARGFAVKFYTKEGNYDLVGNNIPVFFIQDAMKFPDLVHAIKPEPDHGMPQASAAHDTFWDFISLMPESMHMIMWVMSDRAIPRSFSMMEGFGVHTFKFVNQEGKSHFVKFHWKPKLGVHGVTWDEAQKISGNDPDFLRRDLWEAIEMGNFPTYELGVQMVAEEDEHNFNFDLLDPTKIIPEELVPVKLIGKLVLNKNPSNFFSETEQVAFHPGHLVPGIDFSNDPLLQGRLFSYLDTQLIRLGGPNFHEIPINRPIAPVHNNHSDGYMRQSINEGKSSYQPNQTGRGCPFQAAVHDGGFSHQPERLEGEKTKVRSSSFFDHYSQAKMFYDSQSKVEKKHIKEALAFELGKVEKTSIKSRLLVHLQKINESLAEDLSKTLGVEIPKNLEEPLNQSIPENADPENYTSAPVEPPVRKSEALSMENTIKDSIRGRNIAILVEEGVSFSSLEKIRSLIEENGAKETLISSKLGSIITENGQVSIDKSFATCASVLFDAVFVPDSEKSALKLKEHAEAIFFIEEMYKHCKAIGFAGEGKILWNATRCAELQEEVTFENEEGIFHDSNVNKFIEGVKNHRFWNRKHINKIPA</sequence>
<evidence type="ECO:0000256" key="12">
    <source>
        <dbReference type="SAM" id="MobiDB-lite"/>
    </source>
</evidence>
<evidence type="ECO:0000259" key="13">
    <source>
        <dbReference type="SMART" id="SM01060"/>
    </source>
</evidence>
<dbReference type="Proteomes" id="UP001165489">
    <property type="component" value="Unassembled WGS sequence"/>
</dbReference>
<keyword evidence="6 10" id="KW-0479">Metal-binding</keyword>
<dbReference type="SMART" id="SM01060">
    <property type="entry name" value="Catalase"/>
    <property type="match status" value="1"/>
</dbReference>
<dbReference type="InterPro" id="IPR010582">
    <property type="entry name" value="Catalase_immune_responsive"/>
</dbReference>
<dbReference type="InterPro" id="IPR020835">
    <property type="entry name" value="Catalase_sf"/>
</dbReference>
<feature type="region of interest" description="Disordered" evidence="12">
    <location>
        <begin position="1"/>
        <end position="54"/>
    </location>
</feature>
<dbReference type="SUPFAM" id="SSF56634">
    <property type="entry name" value="Heme-dependent catalase-like"/>
    <property type="match status" value="1"/>
</dbReference>
<keyword evidence="8 10" id="KW-0408">Iron</keyword>
<feature type="region of interest" description="Disordered" evidence="12">
    <location>
        <begin position="525"/>
        <end position="547"/>
    </location>
</feature>
<keyword evidence="7 10" id="KW-0560">Oxidoreductase</keyword>
<dbReference type="InterPro" id="IPR043156">
    <property type="entry name" value="Catalase_clade2_helical"/>
</dbReference>
<evidence type="ECO:0000256" key="1">
    <source>
        <dbReference type="ARBA" id="ARBA00001971"/>
    </source>
</evidence>
<dbReference type="SUPFAM" id="SSF52317">
    <property type="entry name" value="Class I glutamine amidotransferase-like"/>
    <property type="match status" value="1"/>
</dbReference>
<evidence type="ECO:0000256" key="7">
    <source>
        <dbReference type="ARBA" id="ARBA00023002"/>
    </source>
</evidence>
<keyword evidence="5 10" id="KW-0349">Heme</keyword>
<reference evidence="14" key="1">
    <citation type="submission" date="2022-03" db="EMBL/GenBank/DDBJ databases">
        <title>De novo assembled genomes of Belliella spp. (Cyclobacteriaceae) strains.</title>
        <authorList>
            <person name="Szabo A."/>
            <person name="Korponai K."/>
            <person name="Felfoldi T."/>
        </authorList>
    </citation>
    <scope>NUCLEOTIDE SEQUENCE</scope>
    <source>
        <strain evidence="14">DSM 111904</strain>
    </source>
</reference>
<evidence type="ECO:0000256" key="9">
    <source>
        <dbReference type="ARBA" id="ARBA00023324"/>
    </source>
</evidence>
<comment type="catalytic activity">
    <reaction evidence="10 11">
        <text>2 H2O2 = O2 + 2 H2O</text>
        <dbReference type="Rhea" id="RHEA:20309"/>
        <dbReference type="ChEBI" id="CHEBI:15377"/>
        <dbReference type="ChEBI" id="CHEBI:15379"/>
        <dbReference type="ChEBI" id="CHEBI:16240"/>
        <dbReference type="EC" id="1.11.1.6"/>
    </reaction>
</comment>
<feature type="domain" description="Catalase core" evidence="13">
    <location>
        <begin position="34"/>
        <end position="422"/>
    </location>
</feature>
<dbReference type="InterPro" id="IPR002226">
    <property type="entry name" value="Catalase_haem_BS"/>
</dbReference>
<evidence type="ECO:0000256" key="3">
    <source>
        <dbReference type="ARBA" id="ARBA00012314"/>
    </source>
</evidence>
<name>A0ABS9V2E8_9BACT</name>
<dbReference type="Pfam" id="PF06628">
    <property type="entry name" value="Catalase-rel"/>
    <property type="match status" value="1"/>
</dbReference>
<comment type="cofactor">
    <cofactor evidence="1 10">
        <name>heme</name>
        <dbReference type="ChEBI" id="CHEBI:30413"/>
    </cofactor>
</comment>
<dbReference type="PROSITE" id="PS51402">
    <property type="entry name" value="CATALASE_3"/>
    <property type="match status" value="1"/>
</dbReference>
<dbReference type="GO" id="GO:0004096">
    <property type="term" value="F:catalase activity"/>
    <property type="evidence" value="ECO:0007669"/>
    <property type="project" value="UniProtKB-EC"/>
</dbReference>
<feature type="compositionally biased region" description="Polar residues" evidence="12">
    <location>
        <begin position="32"/>
        <end position="49"/>
    </location>
</feature>
<dbReference type="InterPro" id="IPR041399">
    <property type="entry name" value="Catalase_large_C"/>
</dbReference>
<dbReference type="InterPro" id="IPR024712">
    <property type="entry name" value="Catalase_clade2"/>
</dbReference>